<dbReference type="AlphaFoldDB" id="B6G1U9"/>
<dbReference type="HOGENOM" id="CLU_117179_9_3_9"/>
<evidence type="ECO:0000256" key="3">
    <source>
        <dbReference type="ARBA" id="ARBA00022722"/>
    </source>
</evidence>
<organism evidence="9 10">
    <name type="scientific">Peptacetobacter hiranonis (strain DSM 13275 / JCM 10541 / KCTC 15199 / TO-931)</name>
    <name type="common">Clostridium hiranonis</name>
    <dbReference type="NCBI Taxonomy" id="500633"/>
    <lineage>
        <taxon>Bacteria</taxon>
        <taxon>Bacillati</taxon>
        <taxon>Bacillota</taxon>
        <taxon>Clostridia</taxon>
        <taxon>Peptostreptococcales</taxon>
        <taxon>Peptostreptococcaceae</taxon>
        <taxon>Peptacetobacter</taxon>
    </lineage>
</organism>
<evidence type="ECO:0000256" key="7">
    <source>
        <dbReference type="HAMAP-Rule" id="MF_00227"/>
    </source>
</evidence>
<dbReference type="NCBIfam" id="TIGR00188">
    <property type="entry name" value="rnpA"/>
    <property type="match status" value="1"/>
</dbReference>
<sequence>MEFNNTKGIKKDYEFRKIYKHGKSFANKYLVVYILKNKTDQTRIGISISKKVGNAVTRNRIRRLIKESYRLNIDENIKKGYDLVFISRVAAKDATYKDIEKAMNHLMRKNKLLNE</sequence>
<dbReference type="Proteomes" id="UP000003178">
    <property type="component" value="Unassembled WGS sequence"/>
</dbReference>
<keyword evidence="3 7" id="KW-0540">Nuclease</keyword>
<dbReference type="STRING" id="500633.CLOHIR_02107"/>
<evidence type="ECO:0000256" key="5">
    <source>
        <dbReference type="ARBA" id="ARBA00022801"/>
    </source>
</evidence>
<comment type="similarity">
    <text evidence="7">Belongs to the RnpA family.</text>
</comment>
<dbReference type="PROSITE" id="PS00648">
    <property type="entry name" value="RIBONUCLEASE_P"/>
    <property type="match status" value="1"/>
</dbReference>
<dbReference type="GO" id="GO:0001682">
    <property type="term" value="P:tRNA 5'-leader removal"/>
    <property type="evidence" value="ECO:0007669"/>
    <property type="project" value="UniProtKB-UniRule"/>
</dbReference>
<accession>B6G1U9</accession>
<dbReference type="GO" id="GO:0000049">
    <property type="term" value="F:tRNA binding"/>
    <property type="evidence" value="ECO:0007669"/>
    <property type="project" value="UniProtKB-UniRule"/>
</dbReference>
<dbReference type="Gene3D" id="3.30.230.10">
    <property type="match status" value="1"/>
</dbReference>
<dbReference type="GO" id="GO:0042781">
    <property type="term" value="F:3'-tRNA processing endoribonuclease activity"/>
    <property type="evidence" value="ECO:0007669"/>
    <property type="project" value="TreeGrafter"/>
</dbReference>
<keyword evidence="4 7" id="KW-0255">Endonuclease</keyword>
<dbReference type="EMBL" id="ABWP01000083">
    <property type="protein sequence ID" value="EEA84251.1"/>
    <property type="molecule type" value="Genomic_DNA"/>
</dbReference>
<evidence type="ECO:0000313" key="10">
    <source>
        <dbReference type="Proteomes" id="UP000003178"/>
    </source>
</evidence>
<proteinExistence type="inferred from homology"/>
<gene>
    <name evidence="7 9" type="primary">rnpA</name>
    <name evidence="9" type="ORF">CLOHIR_02107</name>
</gene>
<reference evidence="9 10" key="1">
    <citation type="submission" date="2008-09" db="EMBL/GenBank/DDBJ databases">
        <authorList>
            <person name="Fulton L."/>
            <person name="Clifton S."/>
            <person name="Fulton B."/>
            <person name="Xu J."/>
            <person name="Minx P."/>
            <person name="Pepin K.H."/>
            <person name="Johnson M."/>
            <person name="Thiruvilangam P."/>
            <person name="Bhonagiri V."/>
            <person name="Nash W.E."/>
            <person name="Mardis E.R."/>
            <person name="Wilson R.K."/>
        </authorList>
    </citation>
    <scope>NUCLEOTIDE SEQUENCE [LARGE SCALE GENOMIC DNA]</scope>
    <source>
        <strain evidence="9 10">DSM 13275</strain>
    </source>
</reference>
<dbReference type="InterPro" id="IPR020539">
    <property type="entry name" value="RNase_P_CS"/>
</dbReference>
<dbReference type="GO" id="GO:0004526">
    <property type="term" value="F:ribonuclease P activity"/>
    <property type="evidence" value="ECO:0007669"/>
    <property type="project" value="UniProtKB-UniRule"/>
</dbReference>
<dbReference type="InterPro" id="IPR020568">
    <property type="entry name" value="Ribosomal_Su5_D2-typ_SF"/>
</dbReference>
<dbReference type="OrthoDB" id="9810867at2"/>
<dbReference type="EC" id="3.1.26.5" evidence="7 8"/>
<dbReference type="PANTHER" id="PTHR33992:SF1">
    <property type="entry name" value="RIBONUCLEASE P PROTEIN COMPONENT"/>
    <property type="match status" value="1"/>
</dbReference>
<protein>
    <recommendedName>
        <fullName evidence="7 8">Ribonuclease P protein component</fullName>
        <shortName evidence="7">RNase P protein</shortName>
        <shortName evidence="7">RNaseP protein</shortName>
        <ecNumber evidence="7 8">3.1.26.5</ecNumber>
    </recommendedName>
    <alternativeName>
        <fullName evidence="7">Protein C5</fullName>
    </alternativeName>
</protein>
<evidence type="ECO:0000256" key="2">
    <source>
        <dbReference type="ARBA" id="ARBA00022694"/>
    </source>
</evidence>
<keyword evidence="5 7" id="KW-0378">Hydrolase</keyword>
<keyword evidence="6 7" id="KW-0694">RNA-binding</keyword>
<dbReference type="GO" id="GO:0030677">
    <property type="term" value="C:ribonuclease P complex"/>
    <property type="evidence" value="ECO:0007669"/>
    <property type="project" value="TreeGrafter"/>
</dbReference>
<evidence type="ECO:0000256" key="8">
    <source>
        <dbReference type="NCBIfam" id="TIGR00188"/>
    </source>
</evidence>
<comment type="catalytic activity">
    <reaction evidence="7">
        <text>Endonucleolytic cleavage of RNA, removing 5'-extranucleotides from tRNA precursor.</text>
        <dbReference type="EC" id="3.1.26.5"/>
    </reaction>
</comment>
<evidence type="ECO:0000256" key="6">
    <source>
        <dbReference type="ARBA" id="ARBA00022884"/>
    </source>
</evidence>
<evidence type="ECO:0000256" key="4">
    <source>
        <dbReference type="ARBA" id="ARBA00022759"/>
    </source>
</evidence>
<reference evidence="9 10" key="2">
    <citation type="submission" date="2008-10" db="EMBL/GenBank/DDBJ databases">
        <title>Draft genome sequence of Clostridium hiranonis (DSM 13275).</title>
        <authorList>
            <person name="Sudarsanam P."/>
            <person name="Ley R."/>
            <person name="Guruge J."/>
            <person name="Turnbaugh P.J."/>
            <person name="Mahowald M."/>
            <person name="Liep D."/>
            <person name="Gordon J."/>
        </authorList>
    </citation>
    <scope>NUCLEOTIDE SEQUENCE [LARGE SCALE GENOMIC DNA]</scope>
    <source>
        <strain evidence="9 10">DSM 13275</strain>
    </source>
</reference>
<dbReference type="InterPro" id="IPR014721">
    <property type="entry name" value="Ribsml_uS5_D2-typ_fold_subgr"/>
</dbReference>
<dbReference type="Pfam" id="PF00825">
    <property type="entry name" value="Ribonuclease_P"/>
    <property type="match status" value="1"/>
</dbReference>
<comment type="subunit">
    <text evidence="7">Consists of a catalytic RNA component (M1 or rnpB) and a protein subunit.</text>
</comment>
<dbReference type="InterPro" id="IPR000100">
    <property type="entry name" value="RNase_P"/>
</dbReference>
<dbReference type="RefSeq" id="WP_006440949.1">
    <property type="nucleotide sequence ID" value="NZ_DS995361.1"/>
</dbReference>
<comment type="function">
    <text evidence="1 7">RNaseP catalyzes the removal of the 5'-leader sequence from pre-tRNA to produce the mature 5'-terminus. It can also cleave other RNA substrates such as 4.5S RNA. The protein component plays an auxiliary but essential role in vivo by binding to the 5'-leader sequence and broadening the substrate specificity of the ribozyme.</text>
</comment>
<dbReference type="PANTHER" id="PTHR33992">
    <property type="entry name" value="RIBONUCLEASE P PROTEIN COMPONENT"/>
    <property type="match status" value="1"/>
</dbReference>
<dbReference type="SUPFAM" id="SSF54211">
    <property type="entry name" value="Ribosomal protein S5 domain 2-like"/>
    <property type="match status" value="1"/>
</dbReference>
<comment type="caution">
    <text evidence="9">The sequence shown here is derived from an EMBL/GenBank/DDBJ whole genome shotgun (WGS) entry which is preliminary data.</text>
</comment>
<keyword evidence="2 7" id="KW-0819">tRNA processing</keyword>
<evidence type="ECO:0000313" key="9">
    <source>
        <dbReference type="EMBL" id="EEA84251.1"/>
    </source>
</evidence>
<name>B6G1U9_PEPHT</name>
<keyword evidence="10" id="KW-1185">Reference proteome</keyword>
<dbReference type="HAMAP" id="MF_00227">
    <property type="entry name" value="RNase_P"/>
    <property type="match status" value="1"/>
</dbReference>
<evidence type="ECO:0000256" key="1">
    <source>
        <dbReference type="ARBA" id="ARBA00002663"/>
    </source>
</evidence>
<dbReference type="eggNOG" id="COG0594">
    <property type="taxonomic scope" value="Bacteria"/>
</dbReference>